<name>A0A1M7UG80_9BRAD</name>
<protein>
    <submittedName>
        <fullName evidence="2">Ubiquinone/menaquinone biosynthesis C-methylase UbiE</fullName>
    </submittedName>
</protein>
<dbReference type="RefSeq" id="WP_072821817.1">
    <property type="nucleotide sequence ID" value="NZ_LT670849.1"/>
</dbReference>
<dbReference type="PANTHER" id="PTHR43591:SF24">
    <property type="entry name" value="2-METHOXY-6-POLYPRENYL-1,4-BENZOQUINOL METHYLASE, MITOCHONDRIAL"/>
    <property type="match status" value="1"/>
</dbReference>
<dbReference type="InterPro" id="IPR029063">
    <property type="entry name" value="SAM-dependent_MTases_sf"/>
</dbReference>
<organism evidence="2 3">
    <name type="scientific">Bradyrhizobium erythrophlei</name>
    <dbReference type="NCBI Taxonomy" id="1437360"/>
    <lineage>
        <taxon>Bacteria</taxon>
        <taxon>Pseudomonadati</taxon>
        <taxon>Pseudomonadota</taxon>
        <taxon>Alphaproteobacteria</taxon>
        <taxon>Hyphomicrobiales</taxon>
        <taxon>Nitrobacteraceae</taxon>
        <taxon>Bradyrhizobium</taxon>
    </lineage>
</organism>
<dbReference type="Gene3D" id="3.40.50.150">
    <property type="entry name" value="Vaccinia Virus protein VP39"/>
    <property type="match status" value="1"/>
</dbReference>
<dbReference type="Pfam" id="PF08241">
    <property type="entry name" value="Methyltransf_11"/>
    <property type="match status" value="1"/>
</dbReference>
<dbReference type="GO" id="GO:0032259">
    <property type="term" value="P:methylation"/>
    <property type="evidence" value="ECO:0007669"/>
    <property type="project" value="UniProtKB-KW"/>
</dbReference>
<evidence type="ECO:0000313" key="3">
    <source>
        <dbReference type="Proteomes" id="UP000184096"/>
    </source>
</evidence>
<dbReference type="OrthoDB" id="9801363at2"/>
<dbReference type="EMBL" id="LT670849">
    <property type="protein sequence ID" value="SHN81920.1"/>
    <property type="molecule type" value="Genomic_DNA"/>
</dbReference>
<reference evidence="3" key="1">
    <citation type="submission" date="2016-11" db="EMBL/GenBank/DDBJ databases">
        <authorList>
            <person name="Varghese N."/>
            <person name="Submissions S."/>
        </authorList>
    </citation>
    <scope>NUCLEOTIDE SEQUENCE [LARGE SCALE GENOMIC DNA]</scope>
    <source>
        <strain evidence="3">GAS401</strain>
    </source>
</reference>
<keyword evidence="3" id="KW-1185">Reference proteome</keyword>
<dbReference type="AlphaFoldDB" id="A0A1M7UG80"/>
<accession>A0A1M7UG80</accession>
<feature type="domain" description="Methyltransferase type 11" evidence="1">
    <location>
        <begin position="49"/>
        <end position="134"/>
    </location>
</feature>
<proteinExistence type="predicted"/>
<dbReference type="InterPro" id="IPR013216">
    <property type="entry name" value="Methyltransf_11"/>
</dbReference>
<dbReference type="PANTHER" id="PTHR43591">
    <property type="entry name" value="METHYLTRANSFERASE"/>
    <property type="match status" value="1"/>
</dbReference>
<dbReference type="Proteomes" id="UP000184096">
    <property type="component" value="Chromosome I"/>
</dbReference>
<sequence>MTGPSFRDAELEGWDRKAGYWDDTIGLVTLGAIDPLMEAVGATLGVRVLDIACGTGSLAATAARRGADVIGMDFAPTMIAEAIRRHPGVDFRVGDAEAIPLADASVDAATCSFGMLHMERPERVLAEVVRVLRPVTGRFALTSWTPDGEFFALVGQAVQPHADMGVPLPLAPPLFRFGDEGECRSALLAAGFAEPSFKKLPLVWTGDTPQAVLDALHRGTVRTPMLIEAQTPEIRHAIEQAILRGSERYRQPAGNIVLKWPALLTTARRR</sequence>
<keyword evidence="2" id="KW-0830">Ubiquinone</keyword>
<evidence type="ECO:0000313" key="2">
    <source>
        <dbReference type="EMBL" id="SHN81920.1"/>
    </source>
</evidence>
<keyword evidence="2" id="KW-0808">Transferase</keyword>
<dbReference type="SUPFAM" id="SSF53335">
    <property type="entry name" value="S-adenosyl-L-methionine-dependent methyltransferases"/>
    <property type="match status" value="1"/>
</dbReference>
<gene>
    <name evidence="2" type="ORF">SAMN05444170_4945</name>
</gene>
<evidence type="ECO:0000259" key="1">
    <source>
        <dbReference type="Pfam" id="PF08241"/>
    </source>
</evidence>
<dbReference type="CDD" id="cd02440">
    <property type="entry name" value="AdoMet_MTases"/>
    <property type="match status" value="1"/>
</dbReference>
<dbReference type="GO" id="GO:0008757">
    <property type="term" value="F:S-adenosylmethionine-dependent methyltransferase activity"/>
    <property type="evidence" value="ECO:0007669"/>
    <property type="project" value="InterPro"/>
</dbReference>
<keyword evidence="2" id="KW-0489">Methyltransferase</keyword>